<comment type="caution">
    <text evidence="12">The sequence shown here is derived from an EMBL/GenBank/DDBJ whole genome shotgun (WGS) entry which is preliminary data.</text>
</comment>
<dbReference type="PROSITE" id="PS00107">
    <property type="entry name" value="PROTEIN_KINASE_ATP"/>
    <property type="match status" value="1"/>
</dbReference>
<evidence type="ECO:0000256" key="10">
    <source>
        <dbReference type="PROSITE-ProRule" id="PRU10141"/>
    </source>
</evidence>
<comment type="similarity">
    <text evidence="5">Belongs to the protein kinase superfamily. STE Ser/Thr protein kinase family. MAP kinase kinase subfamily.</text>
</comment>
<protein>
    <recommendedName>
        <fullName evidence="6">mitogen-activated protein kinase kinase</fullName>
        <ecNumber evidence="6">2.7.12.2</ecNumber>
    </recommendedName>
</protein>
<dbReference type="Gene3D" id="1.10.510.10">
    <property type="entry name" value="Transferase(Phosphotransferase) domain 1"/>
    <property type="match status" value="1"/>
</dbReference>
<evidence type="ECO:0000256" key="9">
    <source>
        <dbReference type="ARBA" id="ARBA00051693"/>
    </source>
</evidence>
<dbReference type="SUPFAM" id="SSF56112">
    <property type="entry name" value="Protein kinase-like (PK-like)"/>
    <property type="match status" value="1"/>
</dbReference>
<evidence type="ECO:0000256" key="3">
    <source>
        <dbReference type="ARBA" id="ARBA00022777"/>
    </source>
</evidence>
<name>A0A850DSI7_9MICO</name>
<evidence type="ECO:0000256" key="7">
    <source>
        <dbReference type="ARBA" id="ARBA00049014"/>
    </source>
</evidence>
<dbReference type="Proteomes" id="UP000539146">
    <property type="component" value="Unassembled WGS sequence"/>
</dbReference>
<dbReference type="CDD" id="cd00180">
    <property type="entry name" value="PKc"/>
    <property type="match status" value="1"/>
</dbReference>
<dbReference type="InterPro" id="IPR008266">
    <property type="entry name" value="Tyr_kinase_AS"/>
</dbReference>
<dbReference type="PROSITE" id="PS50011">
    <property type="entry name" value="PROTEIN_KINASE_DOM"/>
    <property type="match status" value="1"/>
</dbReference>
<dbReference type="RefSeq" id="WP_175324839.1">
    <property type="nucleotide sequence ID" value="NZ_BAAAWP010000001.1"/>
</dbReference>
<accession>A0A850DSI7</accession>
<sequence length="393" mass="44562">MASAEAIVADLAEPYIAMPVQARFASLYEDEAAPLDHVFAVQHGRLNELLGFMNTKARQNGHYNADASRDLLSYIRSIEEMGHVLQRVGIDVELRSDYRERLEYCETFLAESYGSEIPSDYEQFSLERYEKIFSTGDGSVQARGTDQYPLLLVGEGSYAIVHRYLDEHYGTWVAVKTARRTLSPQEHARFKQEFDLLKRLSFPYVVQAYRFDDERSRYFMEYCDVTLKGYLKEMNNALGWSARKRIALQFLYGLNYLHRKDVLHRDLSVSNVLIKKYDLGAVTVKLSDFGLSKLQDSDLTRTGSSMKGTVVDPTLESFKKYGLPNEIYGAGHILSFIFSGRMGLGGTVGPVQRIVQRCTDHDLRKRYRSIADLILEVEALTPPASELGAPAPA</sequence>
<comment type="catalytic activity">
    <reaction evidence="7">
        <text>L-seryl-[protein] + ATP = O-phospho-L-seryl-[protein] + ADP + H(+)</text>
        <dbReference type="Rhea" id="RHEA:17989"/>
        <dbReference type="Rhea" id="RHEA-COMP:9863"/>
        <dbReference type="Rhea" id="RHEA-COMP:11604"/>
        <dbReference type="ChEBI" id="CHEBI:15378"/>
        <dbReference type="ChEBI" id="CHEBI:29999"/>
        <dbReference type="ChEBI" id="CHEBI:30616"/>
        <dbReference type="ChEBI" id="CHEBI:83421"/>
        <dbReference type="ChEBI" id="CHEBI:456216"/>
        <dbReference type="EC" id="2.7.12.2"/>
    </reaction>
</comment>
<comment type="catalytic activity">
    <reaction evidence="8">
        <text>L-threonyl-[protein] + ATP = O-phospho-L-threonyl-[protein] + ADP + H(+)</text>
        <dbReference type="Rhea" id="RHEA:46608"/>
        <dbReference type="Rhea" id="RHEA-COMP:11060"/>
        <dbReference type="Rhea" id="RHEA-COMP:11605"/>
        <dbReference type="ChEBI" id="CHEBI:15378"/>
        <dbReference type="ChEBI" id="CHEBI:30013"/>
        <dbReference type="ChEBI" id="CHEBI:30616"/>
        <dbReference type="ChEBI" id="CHEBI:61977"/>
        <dbReference type="ChEBI" id="CHEBI:456216"/>
        <dbReference type="EC" id="2.7.12.2"/>
    </reaction>
</comment>
<dbReference type="GO" id="GO:0004672">
    <property type="term" value="F:protein kinase activity"/>
    <property type="evidence" value="ECO:0007669"/>
    <property type="project" value="InterPro"/>
</dbReference>
<dbReference type="GO" id="GO:0005524">
    <property type="term" value="F:ATP binding"/>
    <property type="evidence" value="ECO:0007669"/>
    <property type="project" value="UniProtKB-UniRule"/>
</dbReference>
<evidence type="ECO:0000256" key="6">
    <source>
        <dbReference type="ARBA" id="ARBA00038999"/>
    </source>
</evidence>
<organism evidence="12 13">
    <name type="scientific">Curtobacterium citreum</name>
    <dbReference type="NCBI Taxonomy" id="2036"/>
    <lineage>
        <taxon>Bacteria</taxon>
        <taxon>Bacillati</taxon>
        <taxon>Actinomycetota</taxon>
        <taxon>Actinomycetes</taxon>
        <taxon>Micrococcales</taxon>
        <taxon>Microbacteriaceae</taxon>
        <taxon>Curtobacterium</taxon>
    </lineage>
</organism>
<dbReference type="EMBL" id="JABMCG010000038">
    <property type="protein sequence ID" value="NUU26582.1"/>
    <property type="molecule type" value="Genomic_DNA"/>
</dbReference>
<dbReference type="InterPro" id="IPR000719">
    <property type="entry name" value="Prot_kinase_dom"/>
</dbReference>
<evidence type="ECO:0000256" key="8">
    <source>
        <dbReference type="ARBA" id="ARBA00049299"/>
    </source>
</evidence>
<keyword evidence="1" id="KW-0808">Transferase</keyword>
<keyword evidence="3 12" id="KW-0418">Kinase</keyword>
<evidence type="ECO:0000256" key="5">
    <source>
        <dbReference type="ARBA" id="ARBA00038035"/>
    </source>
</evidence>
<evidence type="ECO:0000256" key="4">
    <source>
        <dbReference type="ARBA" id="ARBA00022840"/>
    </source>
</evidence>
<proteinExistence type="inferred from homology"/>
<feature type="binding site" evidence="10">
    <location>
        <position position="176"/>
    </location>
    <ligand>
        <name>ATP</name>
        <dbReference type="ChEBI" id="CHEBI:30616"/>
    </ligand>
</feature>
<comment type="catalytic activity">
    <reaction evidence="9">
        <text>L-tyrosyl-[protein] + ATP = O-phospho-L-tyrosyl-[protein] + ADP + H(+)</text>
        <dbReference type="Rhea" id="RHEA:10596"/>
        <dbReference type="Rhea" id="RHEA-COMP:10136"/>
        <dbReference type="Rhea" id="RHEA-COMP:20101"/>
        <dbReference type="ChEBI" id="CHEBI:15378"/>
        <dbReference type="ChEBI" id="CHEBI:30616"/>
        <dbReference type="ChEBI" id="CHEBI:46858"/>
        <dbReference type="ChEBI" id="CHEBI:61978"/>
        <dbReference type="ChEBI" id="CHEBI:456216"/>
        <dbReference type="EC" id="2.7.12.2"/>
    </reaction>
</comment>
<dbReference type="PROSITE" id="PS00109">
    <property type="entry name" value="PROTEIN_KINASE_TYR"/>
    <property type="match status" value="1"/>
</dbReference>
<dbReference type="EC" id="2.7.12.2" evidence="6"/>
<dbReference type="InterPro" id="IPR011009">
    <property type="entry name" value="Kinase-like_dom_sf"/>
</dbReference>
<evidence type="ECO:0000256" key="2">
    <source>
        <dbReference type="ARBA" id="ARBA00022741"/>
    </source>
</evidence>
<dbReference type="InterPro" id="IPR017441">
    <property type="entry name" value="Protein_kinase_ATP_BS"/>
</dbReference>
<evidence type="ECO:0000256" key="1">
    <source>
        <dbReference type="ARBA" id="ARBA00022679"/>
    </source>
</evidence>
<keyword evidence="2 10" id="KW-0547">Nucleotide-binding</keyword>
<dbReference type="AlphaFoldDB" id="A0A850DSI7"/>
<keyword evidence="4 10" id="KW-0067">ATP-binding</keyword>
<evidence type="ECO:0000313" key="12">
    <source>
        <dbReference type="EMBL" id="NUU26582.1"/>
    </source>
</evidence>
<dbReference type="Pfam" id="PF00069">
    <property type="entry name" value="Pkinase"/>
    <property type="match status" value="1"/>
</dbReference>
<dbReference type="PANTHER" id="PTHR48013">
    <property type="entry name" value="DUAL SPECIFICITY MITOGEN-ACTIVATED PROTEIN KINASE KINASE 5-RELATED"/>
    <property type="match status" value="1"/>
</dbReference>
<reference evidence="12 13" key="1">
    <citation type="submission" date="2020-05" db="EMBL/GenBank/DDBJ databases">
        <title>Genome Sequencing of Type Strains.</title>
        <authorList>
            <person name="Lemaire J.F."/>
            <person name="Inderbitzin P."/>
            <person name="Gregorio O.A."/>
            <person name="Collins S.B."/>
            <person name="Wespe N."/>
            <person name="Knight-Connoni V."/>
        </authorList>
    </citation>
    <scope>NUCLEOTIDE SEQUENCE [LARGE SCALE GENOMIC DNA]</scope>
    <source>
        <strain evidence="12 13">DSM 20512</strain>
    </source>
</reference>
<dbReference type="PANTHER" id="PTHR48013:SF9">
    <property type="entry name" value="DUAL SPECIFICITY MITOGEN-ACTIVATED PROTEIN KINASE KINASE 5"/>
    <property type="match status" value="1"/>
</dbReference>
<evidence type="ECO:0000259" key="11">
    <source>
        <dbReference type="PROSITE" id="PS50011"/>
    </source>
</evidence>
<feature type="domain" description="Protein kinase" evidence="11">
    <location>
        <begin position="147"/>
        <end position="393"/>
    </location>
</feature>
<evidence type="ECO:0000313" key="13">
    <source>
        <dbReference type="Proteomes" id="UP000539146"/>
    </source>
</evidence>
<gene>
    <name evidence="12" type="ORF">HP467_00420</name>
</gene>